<reference evidence="2" key="1">
    <citation type="submission" date="2018-04" db="EMBL/GenBank/DDBJ databases">
        <title>Whole genome sequencing of Hypsizygus marmoreus.</title>
        <authorList>
            <person name="Choi I.-G."/>
            <person name="Min B."/>
            <person name="Kim J.-G."/>
            <person name="Kim S."/>
            <person name="Oh Y.-L."/>
            <person name="Kong W.-S."/>
            <person name="Park H."/>
            <person name="Jeong J."/>
            <person name="Song E.-S."/>
        </authorList>
    </citation>
    <scope>NUCLEOTIDE SEQUENCE [LARGE SCALE GENOMIC DNA]</scope>
    <source>
        <strain evidence="2">51987-8</strain>
    </source>
</reference>
<dbReference type="InParanoid" id="A0A369JPS2"/>
<dbReference type="InterPro" id="IPR053245">
    <property type="entry name" value="MitoProcess-Associated"/>
</dbReference>
<gene>
    <name evidence="2" type="primary">FMP25</name>
    <name evidence="2" type="ORF">Hypma_008770</name>
</gene>
<dbReference type="STRING" id="39966.A0A369JPS2"/>
<proteinExistence type="predicted"/>
<dbReference type="Proteomes" id="UP000076154">
    <property type="component" value="Unassembled WGS sequence"/>
</dbReference>
<comment type="caution">
    <text evidence="2">The sequence shown here is derived from an EMBL/GenBank/DDBJ whole genome shotgun (WGS) entry which is preliminary data.</text>
</comment>
<dbReference type="Pfam" id="PF00415">
    <property type="entry name" value="RCC1"/>
    <property type="match status" value="1"/>
</dbReference>
<dbReference type="GO" id="GO:0005743">
    <property type="term" value="C:mitochondrial inner membrane"/>
    <property type="evidence" value="ECO:0007669"/>
    <property type="project" value="TreeGrafter"/>
</dbReference>
<evidence type="ECO:0000313" key="3">
    <source>
        <dbReference type="Proteomes" id="UP000076154"/>
    </source>
</evidence>
<dbReference type="PROSITE" id="PS50012">
    <property type="entry name" value="RCC1_3"/>
    <property type="match status" value="1"/>
</dbReference>
<keyword evidence="3" id="KW-1185">Reference proteome</keyword>
<name>A0A369JPS2_HYPMA</name>
<dbReference type="PANTHER" id="PTHR47563:SF1">
    <property type="entry name" value="PROTEIN FMP25, MITOCHONDRIAL"/>
    <property type="match status" value="1"/>
</dbReference>
<evidence type="ECO:0000313" key="2">
    <source>
        <dbReference type="EMBL" id="RDB24241.1"/>
    </source>
</evidence>
<dbReference type="Gene3D" id="2.130.10.30">
    <property type="entry name" value="Regulator of chromosome condensation 1/beta-lactamase-inhibitor protein II"/>
    <property type="match status" value="1"/>
</dbReference>
<dbReference type="InterPro" id="IPR000408">
    <property type="entry name" value="Reg_chr_condens"/>
</dbReference>
<dbReference type="PANTHER" id="PTHR47563">
    <property type="entry name" value="PROTEIN FMP25, MITOCHONDRIAL"/>
    <property type="match status" value="1"/>
</dbReference>
<sequence length="593" mass="63667">MFRRAGSSLAPHLRRLQHSKASARSTLRAAYPGAVLSSGVLAAYILWYTNTHTVHNDAASPIALGKAKQAGPSLIAGGDVGEVEGLRSVVWGSNRSNTLTPDELEVIRTPSVAGWLDGVALRDLALHRDHAACVDARGDVYQWGSGYAGADSDKRLKPTLTLREKNIVQLKLTNGRLYALSASGKVYSLASEAAKQELRPGAPTPSSDSWWGTGWFWGEDETVDFVEVTPNAHLKWGEKFISIEAGNDHVLGVTSEGRTFAHPVNKNANAYGQLGFRKFEIPDPTIHNLPNGKSHHIEVELIPKSIADPYAKSSRGIRPSTGPATSDTLASIDDTNIRFCPHFYEIPVLKGVDVAQVAAGGRSSFVRTRGGRVLAWGANEYGQLGLGSNVVLDTITVPTEVVLWKSATSRGTTTCLDIAAGGDLTAFTVERNDQSSPPTVDLLMCGNGQWGGLGGNTFSNAQGAPLRAKNVSGLLEYSDTTKSLQPIPPHAITISPTGHVLLTLNTSSDVNVGGRDLVVWGKNYESELGNGKKSSVPVPTTLETPEGGRFMLRRRKAVVKDLHGKVWKRDVNVEQRAVVGFGSSAVYWKISER</sequence>
<evidence type="ECO:0000256" key="1">
    <source>
        <dbReference type="PROSITE-ProRule" id="PRU00235"/>
    </source>
</evidence>
<dbReference type="SUPFAM" id="SSF50985">
    <property type="entry name" value="RCC1/BLIP-II"/>
    <property type="match status" value="1"/>
</dbReference>
<organism evidence="2 3">
    <name type="scientific">Hypsizygus marmoreus</name>
    <name type="common">White beech mushroom</name>
    <name type="synonym">Agaricus marmoreus</name>
    <dbReference type="NCBI Taxonomy" id="39966"/>
    <lineage>
        <taxon>Eukaryota</taxon>
        <taxon>Fungi</taxon>
        <taxon>Dikarya</taxon>
        <taxon>Basidiomycota</taxon>
        <taxon>Agaricomycotina</taxon>
        <taxon>Agaricomycetes</taxon>
        <taxon>Agaricomycetidae</taxon>
        <taxon>Agaricales</taxon>
        <taxon>Tricholomatineae</taxon>
        <taxon>Lyophyllaceae</taxon>
        <taxon>Hypsizygus</taxon>
    </lineage>
</organism>
<dbReference type="InterPro" id="IPR009091">
    <property type="entry name" value="RCC1/BLIP-II"/>
</dbReference>
<dbReference type="GO" id="GO:0034551">
    <property type="term" value="P:mitochondrial respiratory chain complex III assembly"/>
    <property type="evidence" value="ECO:0007669"/>
    <property type="project" value="TreeGrafter"/>
</dbReference>
<dbReference type="OrthoDB" id="10256179at2759"/>
<protein>
    <submittedName>
        <fullName evidence="2">Protein FMP25, mitochondrial</fullName>
    </submittedName>
</protein>
<dbReference type="AlphaFoldDB" id="A0A369JPS2"/>
<feature type="repeat" description="RCC1" evidence="1">
    <location>
        <begin position="371"/>
        <end position="431"/>
    </location>
</feature>
<dbReference type="EMBL" id="LUEZ02000045">
    <property type="protein sequence ID" value="RDB24241.1"/>
    <property type="molecule type" value="Genomic_DNA"/>
</dbReference>
<accession>A0A369JPS2</accession>